<dbReference type="GO" id="GO:0005521">
    <property type="term" value="F:lamin binding"/>
    <property type="evidence" value="ECO:0007669"/>
    <property type="project" value="TreeGrafter"/>
</dbReference>
<evidence type="ECO:0000256" key="6">
    <source>
        <dbReference type="ARBA" id="ARBA00023242"/>
    </source>
</evidence>
<dbReference type="GO" id="GO:0030473">
    <property type="term" value="P:nuclear migration along microtubule"/>
    <property type="evidence" value="ECO:0007669"/>
    <property type="project" value="TreeGrafter"/>
</dbReference>
<dbReference type="WBParaSite" id="HPLM_0001623601-mRNA-1">
    <property type="protein sequence ID" value="HPLM_0001623601-mRNA-1"/>
    <property type="gene ID" value="HPLM_0001623601"/>
</dbReference>
<protein>
    <submittedName>
        <fullName evidence="10">Ima1_N domain-containing protein</fullName>
    </submittedName>
</protein>
<evidence type="ECO:0000313" key="10">
    <source>
        <dbReference type="WBParaSite" id="HPLM_0001623601-mRNA-1"/>
    </source>
</evidence>
<keyword evidence="4 8" id="KW-1133">Transmembrane helix</keyword>
<feature type="transmembrane region" description="Helical" evidence="8">
    <location>
        <begin position="236"/>
        <end position="254"/>
    </location>
</feature>
<dbReference type="AlphaFoldDB" id="A0A0N4WWT8"/>
<feature type="transmembrane region" description="Helical" evidence="8">
    <location>
        <begin position="202"/>
        <end position="224"/>
    </location>
</feature>
<keyword evidence="5 8" id="KW-0472">Membrane</keyword>
<feature type="region of interest" description="Disordered" evidence="7">
    <location>
        <begin position="313"/>
        <end position="374"/>
    </location>
</feature>
<feature type="transmembrane region" description="Helical" evidence="8">
    <location>
        <begin position="266"/>
        <end position="286"/>
    </location>
</feature>
<comment type="similarity">
    <text evidence="2">Belongs to the TMEM201 family.</text>
</comment>
<evidence type="ECO:0000256" key="2">
    <source>
        <dbReference type="ARBA" id="ARBA00007600"/>
    </source>
</evidence>
<evidence type="ECO:0000256" key="3">
    <source>
        <dbReference type="ARBA" id="ARBA00022692"/>
    </source>
</evidence>
<keyword evidence="6" id="KW-0539">Nucleus</keyword>
<proteinExistence type="inferred from homology"/>
<comment type="subcellular location">
    <subcellularLocation>
        <location evidence="1">Nucleus inner membrane</location>
        <topology evidence="1">Multi-pass membrane protein</topology>
    </subcellularLocation>
</comment>
<evidence type="ECO:0000259" key="9">
    <source>
        <dbReference type="Pfam" id="PF09779"/>
    </source>
</evidence>
<evidence type="ECO:0000256" key="7">
    <source>
        <dbReference type="SAM" id="MobiDB-lite"/>
    </source>
</evidence>
<keyword evidence="3 8" id="KW-0812">Transmembrane</keyword>
<evidence type="ECO:0000256" key="8">
    <source>
        <dbReference type="SAM" id="Phobius"/>
    </source>
</evidence>
<organism evidence="10">
    <name type="scientific">Haemonchus placei</name>
    <name type="common">Barber's pole worm</name>
    <dbReference type="NCBI Taxonomy" id="6290"/>
    <lineage>
        <taxon>Eukaryota</taxon>
        <taxon>Metazoa</taxon>
        <taxon>Ecdysozoa</taxon>
        <taxon>Nematoda</taxon>
        <taxon>Chromadorea</taxon>
        <taxon>Rhabditida</taxon>
        <taxon>Rhabditina</taxon>
        <taxon>Rhabditomorpha</taxon>
        <taxon>Strongyloidea</taxon>
        <taxon>Trichostrongylidae</taxon>
        <taxon>Haemonchus</taxon>
    </lineage>
</organism>
<dbReference type="InterPro" id="IPR018617">
    <property type="entry name" value="Ima1_N"/>
</dbReference>
<evidence type="ECO:0000256" key="5">
    <source>
        <dbReference type="ARBA" id="ARBA00023136"/>
    </source>
</evidence>
<evidence type="ECO:0000256" key="1">
    <source>
        <dbReference type="ARBA" id="ARBA00004473"/>
    </source>
</evidence>
<feature type="domain" description="Ima1 N-terminal" evidence="9">
    <location>
        <begin position="13"/>
        <end position="140"/>
    </location>
</feature>
<dbReference type="InterPro" id="IPR040041">
    <property type="entry name" value="TMEM201"/>
</dbReference>
<reference evidence="10" key="1">
    <citation type="submission" date="2017-02" db="UniProtKB">
        <authorList>
            <consortium name="WormBaseParasite"/>
        </authorList>
    </citation>
    <scope>IDENTIFICATION</scope>
</reference>
<dbReference type="PANTHER" id="PTHR28646:SF1">
    <property type="entry name" value="TRANSMEMBRANE PROTEIN 201"/>
    <property type="match status" value="1"/>
</dbReference>
<feature type="compositionally biased region" description="Basic and acidic residues" evidence="7">
    <location>
        <begin position="327"/>
        <end position="339"/>
    </location>
</feature>
<dbReference type="GO" id="GO:0051015">
    <property type="term" value="F:actin filament binding"/>
    <property type="evidence" value="ECO:0007669"/>
    <property type="project" value="TreeGrafter"/>
</dbReference>
<feature type="transmembrane region" description="Helical" evidence="8">
    <location>
        <begin position="159"/>
        <end position="182"/>
    </location>
</feature>
<dbReference type="Pfam" id="PF09779">
    <property type="entry name" value="Ima1_N"/>
    <property type="match status" value="1"/>
</dbReference>
<name>A0A0N4WWT8_HAEPC</name>
<evidence type="ECO:0000256" key="4">
    <source>
        <dbReference type="ARBA" id="ARBA00022989"/>
    </source>
</evidence>
<dbReference type="OMA" id="FREDGHY"/>
<accession>A0A0N4WWT8</accession>
<dbReference type="GO" id="GO:0005637">
    <property type="term" value="C:nuclear inner membrane"/>
    <property type="evidence" value="ECO:0007669"/>
    <property type="project" value="UniProtKB-SubCell"/>
</dbReference>
<dbReference type="PANTHER" id="PTHR28646">
    <property type="entry name" value="TRANSMEMBRANE PROTEIN 201"/>
    <property type="match status" value="1"/>
</dbReference>
<sequence length="444" mass="51188">LSICLRKRLPVKVNCWFCQQDQRVPYEQRNSFICLSCEQYNGFDESGGYNRKIPGQHCFGVTAPPKRFCTPMKNIHARPDVVPREGYSSNGLCEKCNRSQEIIMRKVADFEPLNEDRWSEELEMYRYKLNKVYPLCARCTFFTQNRMQEEKAVRRRRHFFAGGLMVEVLHALSLVLALLLFISQFNYLQEDAGLELFWLPMFLQKALPTVLAVAYHLVGVLFCAHMITIWTNRCRITLPDLMLPVIAALHLASFLFPDKAYREDLALFRCAFACFETLLATAITFVPRKKIPRTRPNKKFSSVFSVVSTPSSQCSSQAASRDNSLVHGKDEHTVTDVKRAGSSPKSTAVRQRLKWRERQQTPEPATASPAKKTGYEYEDMDWEPSLDREITYSRDVRPSAMMARMIRESTPNFLRFVLSAAMYRLHAPFSLPYRSDKKNIQIAG</sequence>